<dbReference type="AlphaFoldDB" id="A0A367LHN6"/>
<evidence type="ECO:0000313" key="2">
    <source>
        <dbReference type="Proteomes" id="UP000253664"/>
    </source>
</evidence>
<evidence type="ECO:0000313" key="1">
    <source>
        <dbReference type="EMBL" id="RCI13907.1"/>
    </source>
</evidence>
<dbReference type="EMBL" id="LKCN02000005">
    <property type="protein sequence ID" value="RCI13907.1"/>
    <property type="molecule type" value="Genomic_DNA"/>
</dbReference>
<keyword evidence="2" id="KW-1185">Reference proteome</keyword>
<protein>
    <submittedName>
        <fullName evidence="1">Uncharacterized protein</fullName>
    </submittedName>
</protein>
<reference evidence="1 2" key="1">
    <citation type="journal article" date="2015" name="BMC Genomics">
        <title>Insights from the genome of Ophiocordyceps polyrhachis-furcata to pathogenicity and host specificity in insect fungi.</title>
        <authorList>
            <person name="Wichadakul D."/>
            <person name="Kobmoo N."/>
            <person name="Ingsriswang S."/>
            <person name="Tangphatsornruang S."/>
            <person name="Chantasingh D."/>
            <person name="Luangsa-ard J.J."/>
            <person name="Eurwilaichitr L."/>
        </authorList>
    </citation>
    <scope>NUCLEOTIDE SEQUENCE [LARGE SCALE GENOMIC DNA]</scope>
    <source>
        <strain evidence="1 2">BCC 54312</strain>
    </source>
</reference>
<name>A0A367LHN6_9HYPO</name>
<gene>
    <name evidence="1" type="ORF">L249_7944</name>
</gene>
<accession>A0A367LHN6</accession>
<comment type="caution">
    <text evidence="1">The sequence shown here is derived from an EMBL/GenBank/DDBJ whole genome shotgun (WGS) entry which is preliminary data.</text>
</comment>
<dbReference type="Proteomes" id="UP000253664">
    <property type="component" value="Unassembled WGS sequence"/>
</dbReference>
<organism evidence="1 2">
    <name type="scientific">Ophiocordyceps polyrhachis-furcata BCC 54312</name>
    <dbReference type="NCBI Taxonomy" id="1330021"/>
    <lineage>
        <taxon>Eukaryota</taxon>
        <taxon>Fungi</taxon>
        <taxon>Dikarya</taxon>
        <taxon>Ascomycota</taxon>
        <taxon>Pezizomycotina</taxon>
        <taxon>Sordariomycetes</taxon>
        <taxon>Hypocreomycetidae</taxon>
        <taxon>Hypocreales</taxon>
        <taxon>Ophiocordycipitaceae</taxon>
        <taxon>Ophiocordyceps</taxon>
    </lineage>
</organism>
<proteinExistence type="predicted"/>
<sequence>MKRRVNVSERFASRNASGFRQYVGFTSAELLTDYKSYHTPTTTTTTTSSSWTLDVFCSSTLALSLSLDSCMDAESTANLLRLARFLIACCGPFQSIQLAAAPHDYQHVVRQNTLQIEIARDGAVGKTSRYQLAAVEDAISRALKYQSGRLA</sequence>
<dbReference type="OrthoDB" id="4937910at2759"/>